<dbReference type="EMBL" id="JADGJH010000670">
    <property type="protein sequence ID" value="KAJ3124471.1"/>
    <property type="molecule type" value="Genomic_DNA"/>
</dbReference>
<dbReference type="Pfam" id="PF01965">
    <property type="entry name" value="DJ-1_PfpI"/>
    <property type="match status" value="1"/>
</dbReference>
<evidence type="ECO:0000313" key="4">
    <source>
        <dbReference type="Proteomes" id="UP001211907"/>
    </source>
</evidence>
<organism evidence="3 4">
    <name type="scientific">Physocladia obscura</name>
    <dbReference type="NCBI Taxonomy" id="109957"/>
    <lineage>
        <taxon>Eukaryota</taxon>
        <taxon>Fungi</taxon>
        <taxon>Fungi incertae sedis</taxon>
        <taxon>Chytridiomycota</taxon>
        <taxon>Chytridiomycota incertae sedis</taxon>
        <taxon>Chytridiomycetes</taxon>
        <taxon>Chytridiales</taxon>
        <taxon>Chytriomycetaceae</taxon>
        <taxon>Physocladia</taxon>
    </lineage>
</organism>
<comment type="similarity">
    <text evidence="1">Belongs to the peptidase C56 family.</text>
</comment>
<feature type="domain" description="DJ-1/PfpI" evidence="2">
    <location>
        <begin position="1"/>
        <end position="72"/>
    </location>
</feature>
<sequence length="78" mass="8116">PVACICHGIQILTAANVVKGVEATCYPACSPELNLVGGKFKSVAAHEAVVHGNLVTSPAWPGHQALLKEFVKLLGVQI</sequence>
<name>A0AAD5XDD8_9FUNG</name>
<dbReference type="AlphaFoldDB" id="A0AAD5XDD8"/>
<evidence type="ECO:0000256" key="1">
    <source>
        <dbReference type="ARBA" id="ARBA00008542"/>
    </source>
</evidence>
<keyword evidence="4" id="KW-1185">Reference proteome</keyword>
<feature type="non-terminal residue" evidence="3">
    <location>
        <position position="78"/>
    </location>
</feature>
<dbReference type="SUPFAM" id="SSF52317">
    <property type="entry name" value="Class I glutamine amidotransferase-like"/>
    <property type="match status" value="1"/>
</dbReference>
<accession>A0AAD5XDD8</accession>
<gene>
    <name evidence="3" type="ORF">HK100_011233</name>
</gene>
<dbReference type="Gene3D" id="3.40.50.880">
    <property type="match status" value="1"/>
</dbReference>
<dbReference type="InterPro" id="IPR029062">
    <property type="entry name" value="Class_I_gatase-like"/>
</dbReference>
<protein>
    <recommendedName>
        <fullName evidence="2">DJ-1/PfpI domain-containing protein</fullName>
    </recommendedName>
</protein>
<dbReference type="Proteomes" id="UP001211907">
    <property type="component" value="Unassembled WGS sequence"/>
</dbReference>
<dbReference type="PANTHER" id="PTHR42733:SF2">
    <property type="entry name" value="DJ-1_THIJ_PFPI FAMILY PROTEIN"/>
    <property type="match status" value="1"/>
</dbReference>
<comment type="caution">
    <text evidence="3">The sequence shown here is derived from an EMBL/GenBank/DDBJ whole genome shotgun (WGS) entry which is preliminary data.</text>
</comment>
<evidence type="ECO:0000313" key="3">
    <source>
        <dbReference type="EMBL" id="KAJ3124471.1"/>
    </source>
</evidence>
<evidence type="ECO:0000259" key="2">
    <source>
        <dbReference type="Pfam" id="PF01965"/>
    </source>
</evidence>
<dbReference type="PANTHER" id="PTHR42733">
    <property type="entry name" value="DJ-1 PROTEIN"/>
    <property type="match status" value="1"/>
</dbReference>
<reference evidence="3" key="1">
    <citation type="submission" date="2020-05" db="EMBL/GenBank/DDBJ databases">
        <title>Phylogenomic resolution of chytrid fungi.</title>
        <authorList>
            <person name="Stajich J.E."/>
            <person name="Amses K."/>
            <person name="Simmons R."/>
            <person name="Seto K."/>
            <person name="Myers J."/>
            <person name="Bonds A."/>
            <person name="Quandt C.A."/>
            <person name="Barry K."/>
            <person name="Liu P."/>
            <person name="Grigoriev I."/>
            <person name="Longcore J.E."/>
            <person name="James T.Y."/>
        </authorList>
    </citation>
    <scope>NUCLEOTIDE SEQUENCE</scope>
    <source>
        <strain evidence="3">JEL0513</strain>
    </source>
</reference>
<proteinExistence type="inferred from homology"/>
<dbReference type="InterPro" id="IPR002818">
    <property type="entry name" value="DJ-1/PfpI"/>
</dbReference>
<dbReference type="InterPro" id="IPR006286">
    <property type="entry name" value="C56_PfpI-like"/>
</dbReference>